<dbReference type="CDD" id="cd00090">
    <property type="entry name" value="HTH_ARSR"/>
    <property type="match status" value="1"/>
</dbReference>
<dbReference type="PATRIC" id="fig|136160.3.peg.3656"/>
<dbReference type="Pfam" id="PF12840">
    <property type="entry name" value="HTH_20"/>
    <property type="match status" value="1"/>
</dbReference>
<dbReference type="Gene3D" id="1.10.10.10">
    <property type="entry name" value="Winged helix-like DNA-binding domain superfamily/Winged helix DNA-binding domain"/>
    <property type="match status" value="1"/>
</dbReference>
<dbReference type="InterPro" id="IPR036388">
    <property type="entry name" value="WH-like_DNA-bd_sf"/>
</dbReference>
<dbReference type="GO" id="GO:0003700">
    <property type="term" value="F:DNA-binding transcription factor activity"/>
    <property type="evidence" value="ECO:0007669"/>
    <property type="project" value="InterPro"/>
</dbReference>
<dbReference type="EMBL" id="LILD01000014">
    <property type="protein sequence ID" value="KOO36179.1"/>
    <property type="molecule type" value="Genomic_DNA"/>
</dbReference>
<organism evidence="3">
    <name type="scientific">Halalkalibacterium halodurans</name>
    <name type="common">Bacillus halodurans</name>
    <dbReference type="NCBI Taxonomy" id="86665"/>
    <lineage>
        <taxon>Bacteria</taxon>
        <taxon>Bacillati</taxon>
        <taxon>Bacillota</taxon>
        <taxon>Bacilli</taxon>
        <taxon>Bacillales</taxon>
        <taxon>Bacillaceae</taxon>
        <taxon>Halalkalibacterium (ex Joshi et al. 2022)</taxon>
    </lineage>
</organism>
<reference evidence="3" key="1">
    <citation type="submission" date="2015-08" db="EMBL/GenBank/DDBJ databases">
        <title>Complete DNA Sequence of Pseudomonas syringae pv. actinidiae, the Causal Agent of Kiwifruit Canker Disease.</title>
        <authorList>
            <person name="Rikkerink E.H.A."/>
            <person name="Fineran P.C."/>
        </authorList>
    </citation>
    <scope>NUCLEOTIDE SEQUENCE</scope>
    <source>
        <strain evidence="3">DSM 13666</strain>
    </source>
</reference>
<proteinExistence type="predicted"/>
<dbReference type="NCBIfam" id="NF005061">
    <property type="entry name" value="PRK06474.1"/>
    <property type="match status" value="1"/>
</dbReference>
<dbReference type="GeneID" id="87596212"/>
<dbReference type="RefSeq" id="WP_010896817.1">
    <property type="nucleotide sequence ID" value="NZ_CP040441.1"/>
</dbReference>
<feature type="domain" description="HTH arsR-type" evidence="2">
    <location>
        <begin position="4"/>
        <end position="89"/>
    </location>
</feature>
<dbReference type="OMA" id="VRMRIIQ"/>
<evidence type="ECO:0000256" key="1">
    <source>
        <dbReference type="ARBA" id="ARBA00023125"/>
    </source>
</evidence>
<name>A0A0M0KBL2_ALKHA</name>
<dbReference type="SUPFAM" id="SSF46785">
    <property type="entry name" value="Winged helix' DNA-binding domain"/>
    <property type="match status" value="1"/>
</dbReference>
<gene>
    <name evidence="3" type="ORF">AMD02_18470</name>
</gene>
<evidence type="ECO:0000313" key="3">
    <source>
        <dbReference type="EMBL" id="KOO36179.1"/>
    </source>
</evidence>
<dbReference type="SMART" id="SM00418">
    <property type="entry name" value="HTH_ARSR"/>
    <property type="match status" value="1"/>
</dbReference>
<dbReference type="InterPro" id="IPR001845">
    <property type="entry name" value="HTH_ArsR_DNA-bd_dom"/>
</dbReference>
<dbReference type="InterPro" id="IPR036390">
    <property type="entry name" value="WH_DNA-bd_sf"/>
</dbReference>
<protein>
    <recommendedName>
        <fullName evidence="2">HTH arsR-type domain-containing protein</fullName>
    </recommendedName>
</protein>
<accession>A0A0M0KBL2</accession>
<comment type="caution">
    <text evidence="3">The sequence shown here is derived from an EMBL/GenBank/DDBJ whole genome shotgun (WGS) entry which is preliminary data.</text>
</comment>
<dbReference type="AlphaFoldDB" id="A0A0M0KBL2"/>
<dbReference type="InterPro" id="IPR011991">
    <property type="entry name" value="ArsR-like_HTH"/>
</dbReference>
<sequence>MAKKKADLLLHPVRMRIIQAIMSKKPMSPLELLEVLQDVPQATLYRQIKVLEDADILRVVSTHKRRGALEKVYGIDQETLHIPDDELEHTTREEHVRYYLTYQANVLQEVEAYVMSRDPNHYKEDGFGYWQTPLHLTEQEQQEFAEKLVELVQTYAQNEPRSDRNTVTMATTFVPHIKGESS</sequence>
<dbReference type="GO" id="GO:0003677">
    <property type="term" value="F:DNA binding"/>
    <property type="evidence" value="ECO:0007669"/>
    <property type="project" value="UniProtKB-KW"/>
</dbReference>
<dbReference type="Gene3D" id="6.10.140.2180">
    <property type="match status" value="1"/>
</dbReference>
<evidence type="ECO:0000259" key="2">
    <source>
        <dbReference type="SMART" id="SM00418"/>
    </source>
</evidence>
<keyword evidence="1" id="KW-0238">DNA-binding</keyword>